<keyword evidence="4" id="KW-0862">Zinc</keyword>
<proteinExistence type="inferred from homology"/>
<dbReference type="Gene3D" id="3.40.50.720">
    <property type="entry name" value="NAD(P)-binding Rossmann-like Domain"/>
    <property type="match status" value="1"/>
</dbReference>
<evidence type="ECO:0000256" key="2">
    <source>
        <dbReference type="ARBA" id="ARBA00008072"/>
    </source>
</evidence>
<evidence type="ECO:0000256" key="1">
    <source>
        <dbReference type="ARBA" id="ARBA00001947"/>
    </source>
</evidence>
<accession>A0ABY1ZKT3</accession>
<evidence type="ECO:0000313" key="6">
    <source>
        <dbReference type="EMBL" id="TBW51549.1"/>
    </source>
</evidence>
<name>A0ABY1ZKT3_9GAMM</name>
<gene>
    <name evidence="6" type="ORF">EZI54_16885</name>
</gene>
<dbReference type="InterPro" id="IPR011032">
    <property type="entry name" value="GroES-like_sf"/>
</dbReference>
<organism evidence="6 7">
    <name type="scientific">Marinobacter halodurans</name>
    <dbReference type="NCBI Taxonomy" id="2528979"/>
    <lineage>
        <taxon>Bacteria</taxon>
        <taxon>Pseudomonadati</taxon>
        <taxon>Pseudomonadota</taxon>
        <taxon>Gammaproteobacteria</taxon>
        <taxon>Pseudomonadales</taxon>
        <taxon>Marinobacteraceae</taxon>
        <taxon>Marinobacter</taxon>
    </lineage>
</organism>
<keyword evidence="5" id="KW-0560">Oxidoreductase</keyword>
<dbReference type="PANTHER" id="PTHR43350">
    <property type="entry name" value="NAD-DEPENDENT ALCOHOL DEHYDROGENASE"/>
    <property type="match status" value="1"/>
</dbReference>
<sequence>MPGSGTRPDYQGRAFWVTGYRKGELRPVQVSRQQLSETGDVIVETLYSGISRGTESLVFNGRVPETEYERMRCPFQEGEFPYPVKYGYANVGRVLEGPVSLRNRLVFSLFPHQTCFRIPEAAVVPLPDTVPPERAILAANLETAVNALWDATPRVGDRAVVIGCGVVGCLVAWLLSRIPGTRVQAVDPDPGKAAVLERLGVRWRAESDGRDDHDLVIHASGHPEGLDTALAMAGVEGRIVEMSWYGDRPVPLNLGGAFHSRRLSLIASQVGRIAPAQAPRWSHRDRMALALTLLQAPELDVLINANGDFTELPKAMATVTAPDSGVLCHRVNY</sequence>
<dbReference type="SUPFAM" id="SSF50129">
    <property type="entry name" value="GroES-like"/>
    <property type="match status" value="1"/>
</dbReference>
<keyword evidence="3" id="KW-0479">Metal-binding</keyword>
<dbReference type="SUPFAM" id="SSF51735">
    <property type="entry name" value="NAD(P)-binding Rossmann-fold domains"/>
    <property type="match status" value="1"/>
</dbReference>
<dbReference type="EMBL" id="SJDL01000030">
    <property type="protein sequence ID" value="TBW51549.1"/>
    <property type="molecule type" value="Genomic_DNA"/>
</dbReference>
<keyword evidence="7" id="KW-1185">Reference proteome</keyword>
<reference evidence="6 7" key="1">
    <citation type="submission" date="2019-02" db="EMBL/GenBank/DDBJ databases">
        <title>Marinobacter halodurans sp. nov., a marine bacterium isolated from sea tidal flat.</title>
        <authorList>
            <person name="Yoo Y."/>
            <person name="Lee D.W."/>
            <person name="Kim B.S."/>
            <person name="Kim J.-J."/>
        </authorList>
    </citation>
    <scope>NUCLEOTIDE SEQUENCE [LARGE SCALE GENOMIC DNA]</scope>
    <source>
        <strain evidence="6 7">YJ-S3-2</strain>
    </source>
</reference>
<evidence type="ECO:0000256" key="3">
    <source>
        <dbReference type="ARBA" id="ARBA00022723"/>
    </source>
</evidence>
<comment type="caution">
    <text evidence="6">The sequence shown here is derived from an EMBL/GenBank/DDBJ whole genome shotgun (WGS) entry which is preliminary data.</text>
</comment>
<protein>
    <submittedName>
        <fullName evidence="6">Zinc-binding alcohol dehydrogenase</fullName>
    </submittedName>
</protein>
<dbReference type="Gene3D" id="3.90.180.10">
    <property type="entry name" value="Medium-chain alcohol dehydrogenases, catalytic domain"/>
    <property type="match status" value="1"/>
</dbReference>
<evidence type="ECO:0000313" key="7">
    <source>
        <dbReference type="Proteomes" id="UP000313645"/>
    </source>
</evidence>
<dbReference type="RefSeq" id="WP_131483055.1">
    <property type="nucleotide sequence ID" value="NZ_SJDL01000030.1"/>
</dbReference>
<comment type="similarity">
    <text evidence="2">Belongs to the zinc-containing alcohol dehydrogenase family.</text>
</comment>
<dbReference type="InterPro" id="IPR036291">
    <property type="entry name" value="NAD(P)-bd_dom_sf"/>
</dbReference>
<dbReference type="PANTHER" id="PTHR43350:SF19">
    <property type="entry name" value="D-GULOSIDE 3-DEHYDROGENASE"/>
    <property type="match status" value="1"/>
</dbReference>
<comment type="cofactor">
    <cofactor evidence="1">
        <name>Zn(2+)</name>
        <dbReference type="ChEBI" id="CHEBI:29105"/>
    </cofactor>
</comment>
<dbReference type="CDD" id="cd08255">
    <property type="entry name" value="2-desacetyl-2-hydroxyethyl_bacteriochlorophyllide_like"/>
    <property type="match status" value="1"/>
</dbReference>
<evidence type="ECO:0000256" key="5">
    <source>
        <dbReference type="ARBA" id="ARBA00023002"/>
    </source>
</evidence>
<evidence type="ECO:0000256" key="4">
    <source>
        <dbReference type="ARBA" id="ARBA00022833"/>
    </source>
</evidence>
<dbReference type="Proteomes" id="UP000313645">
    <property type="component" value="Unassembled WGS sequence"/>
</dbReference>